<dbReference type="EMBL" id="WTYI01000001">
    <property type="protein sequence ID" value="MXO95852.1"/>
    <property type="molecule type" value="Genomic_DNA"/>
</dbReference>
<dbReference type="GO" id="GO:0016020">
    <property type="term" value="C:membrane"/>
    <property type="evidence" value="ECO:0007669"/>
    <property type="project" value="UniProtKB-SubCell"/>
</dbReference>
<keyword evidence="3 5" id="KW-1133">Transmembrane helix</keyword>
<evidence type="ECO:0000256" key="2">
    <source>
        <dbReference type="ARBA" id="ARBA00022692"/>
    </source>
</evidence>
<dbReference type="InterPro" id="IPR007016">
    <property type="entry name" value="O-antigen_ligase-rel_domated"/>
</dbReference>
<dbReference type="PANTHER" id="PTHR37422:SF13">
    <property type="entry name" value="LIPOPOLYSACCHARIDE BIOSYNTHESIS PROTEIN PA4999-RELATED"/>
    <property type="match status" value="1"/>
</dbReference>
<accession>A0A6I4TID7</accession>
<keyword evidence="4 5" id="KW-0472">Membrane</keyword>
<gene>
    <name evidence="7" type="ORF">GRI34_05380</name>
</gene>
<feature type="transmembrane region" description="Helical" evidence="5">
    <location>
        <begin position="157"/>
        <end position="178"/>
    </location>
</feature>
<dbReference type="InterPro" id="IPR051533">
    <property type="entry name" value="WaaL-like"/>
</dbReference>
<feature type="transmembrane region" description="Helical" evidence="5">
    <location>
        <begin position="295"/>
        <end position="315"/>
    </location>
</feature>
<dbReference type="RefSeq" id="WP_160595071.1">
    <property type="nucleotide sequence ID" value="NZ_WTYI01000001.1"/>
</dbReference>
<feature type="transmembrane region" description="Helical" evidence="5">
    <location>
        <begin position="44"/>
        <end position="64"/>
    </location>
</feature>
<feature type="transmembrane region" description="Helical" evidence="5">
    <location>
        <begin position="229"/>
        <end position="249"/>
    </location>
</feature>
<keyword evidence="8" id="KW-1185">Reference proteome</keyword>
<evidence type="ECO:0000256" key="4">
    <source>
        <dbReference type="ARBA" id="ARBA00023136"/>
    </source>
</evidence>
<organism evidence="7 8">
    <name type="scientific">Qipengyuania aquimaris</name>
    <dbReference type="NCBI Taxonomy" id="255984"/>
    <lineage>
        <taxon>Bacteria</taxon>
        <taxon>Pseudomonadati</taxon>
        <taxon>Pseudomonadota</taxon>
        <taxon>Alphaproteobacteria</taxon>
        <taxon>Sphingomonadales</taxon>
        <taxon>Erythrobacteraceae</taxon>
        <taxon>Qipengyuania</taxon>
    </lineage>
</organism>
<feature type="transmembrane region" description="Helical" evidence="5">
    <location>
        <begin position="198"/>
        <end position="217"/>
    </location>
</feature>
<dbReference type="Proteomes" id="UP000432727">
    <property type="component" value="Unassembled WGS sequence"/>
</dbReference>
<evidence type="ECO:0000256" key="3">
    <source>
        <dbReference type="ARBA" id="ARBA00022989"/>
    </source>
</evidence>
<proteinExistence type="predicted"/>
<comment type="caution">
    <text evidence="7">The sequence shown here is derived from an EMBL/GenBank/DDBJ whole genome shotgun (WGS) entry which is preliminary data.</text>
</comment>
<feature type="transmembrane region" description="Helical" evidence="5">
    <location>
        <begin position="255"/>
        <end position="274"/>
    </location>
</feature>
<name>A0A6I4TID7_9SPHN</name>
<evidence type="ECO:0000313" key="7">
    <source>
        <dbReference type="EMBL" id="MXO95852.1"/>
    </source>
</evidence>
<feature type="domain" description="O-antigen ligase-related" evidence="6">
    <location>
        <begin position="239"/>
        <end position="398"/>
    </location>
</feature>
<feature type="transmembrane region" description="Helical" evidence="5">
    <location>
        <begin position="383"/>
        <end position="406"/>
    </location>
</feature>
<dbReference type="AlphaFoldDB" id="A0A6I4TID7"/>
<evidence type="ECO:0000313" key="8">
    <source>
        <dbReference type="Proteomes" id="UP000432727"/>
    </source>
</evidence>
<dbReference type="Pfam" id="PF04932">
    <property type="entry name" value="Wzy_C"/>
    <property type="match status" value="1"/>
</dbReference>
<sequence>MAKGINPGSVSGHHKIRASQRWIFLALMAAVAAFLGGASRYDAIQIVPLRTLSSFLIIPALYYLTHHDLKREVALVSLFGMLVILIGSQLISLPSEIWHTLPGRNAIRQMDSALGYGDIWRPLSMAPTRTWNAFGSLVLPAAGLLLAIALRARTRDLLQIIAGLGILNAALGLLQVISGRSSPLYFYELTNWGSAVGIFANENHSAIFAACSLLVVARLGLETRIERSASWLSIFYPAVFFFIILVALVSGSRAGFAACLGAALISSIMIAVSPSRRSVKSVSDQESRWSRRRPYLIAFIPLTVLAMTVIAFATLGRSPAFSDILARDSFADLRWSILPVISEMLSTYWLVGSGFGSFEQVYQIHEPSALLMPHYVNQAHNDWLQLLIEGGVIAGGLLIGLATWVVKAIARIFSAREASGLGIFWISIFSVIGAASIVDYPLRTPIFQLVLIWLLVALSRDQRGAEDT</sequence>
<keyword evidence="2 5" id="KW-0812">Transmembrane</keyword>
<feature type="transmembrane region" description="Helical" evidence="5">
    <location>
        <begin position="418"/>
        <end position="438"/>
    </location>
</feature>
<reference evidence="7 8" key="1">
    <citation type="submission" date="2019-12" db="EMBL/GenBank/DDBJ databases">
        <title>Genomic-based taxomic classification of the family Erythrobacteraceae.</title>
        <authorList>
            <person name="Xu L."/>
        </authorList>
    </citation>
    <scope>NUCLEOTIDE SEQUENCE [LARGE SCALE GENOMIC DNA]</scope>
    <source>
        <strain evidence="7 8">JCM 12189</strain>
    </source>
</reference>
<dbReference type="PANTHER" id="PTHR37422">
    <property type="entry name" value="TEICHURONIC ACID BIOSYNTHESIS PROTEIN TUAE"/>
    <property type="match status" value="1"/>
</dbReference>
<evidence type="ECO:0000259" key="6">
    <source>
        <dbReference type="Pfam" id="PF04932"/>
    </source>
</evidence>
<protein>
    <recommendedName>
        <fullName evidence="6">O-antigen ligase-related domain-containing protein</fullName>
    </recommendedName>
</protein>
<feature type="transmembrane region" description="Helical" evidence="5">
    <location>
        <begin position="444"/>
        <end position="460"/>
    </location>
</feature>
<evidence type="ECO:0000256" key="1">
    <source>
        <dbReference type="ARBA" id="ARBA00004141"/>
    </source>
</evidence>
<evidence type="ECO:0000256" key="5">
    <source>
        <dbReference type="SAM" id="Phobius"/>
    </source>
</evidence>
<feature type="transmembrane region" description="Helical" evidence="5">
    <location>
        <begin position="131"/>
        <end position="150"/>
    </location>
</feature>
<feature type="transmembrane region" description="Helical" evidence="5">
    <location>
        <begin position="73"/>
        <end position="91"/>
    </location>
</feature>
<comment type="subcellular location">
    <subcellularLocation>
        <location evidence="1">Membrane</location>
        <topology evidence="1">Multi-pass membrane protein</topology>
    </subcellularLocation>
</comment>
<feature type="transmembrane region" description="Helical" evidence="5">
    <location>
        <begin position="21"/>
        <end position="38"/>
    </location>
</feature>
<dbReference type="OrthoDB" id="7628239at2"/>